<evidence type="ECO:0000256" key="3">
    <source>
        <dbReference type="ARBA" id="ARBA00023270"/>
    </source>
</evidence>
<evidence type="ECO:0000313" key="4">
    <source>
        <dbReference type="EMBL" id="QIB27625.1"/>
    </source>
</evidence>
<dbReference type="GO" id="GO:0005975">
    <property type="term" value="P:carbohydrate metabolic process"/>
    <property type="evidence" value="ECO:0007669"/>
    <property type="project" value="InterPro"/>
</dbReference>
<dbReference type="InterPro" id="IPR013785">
    <property type="entry name" value="Aldolase_TIM"/>
</dbReference>
<gene>
    <name evidence="4" type="primary">fsa</name>
    <name evidence="4" type="ORF">G3A45_10195</name>
</gene>
<dbReference type="PROSITE" id="PS00958">
    <property type="entry name" value="TRANSALDOLASE_2"/>
    <property type="match status" value="1"/>
</dbReference>
<dbReference type="RefSeq" id="WP_163235433.1">
    <property type="nucleotide sequence ID" value="NZ_CP048617.1"/>
</dbReference>
<dbReference type="GO" id="GO:0005737">
    <property type="term" value="C:cytoplasm"/>
    <property type="evidence" value="ECO:0007669"/>
    <property type="project" value="UniProtKB-SubCell"/>
</dbReference>
<dbReference type="CDD" id="cd00956">
    <property type="entry name" value="Transaldolase_FSA"/>
    <property type="match status" value="1"/>
</dbReference>
<dbReference type="FunFam" id="3.20.20.70:FF:000018">
    <property type="entry name" value="Probable transaldolase"/>
    <property type="match status" value="1"/>
</dbReference>
<comment type="subcellular location">
    <subcellularLocation>
        <location evidence="1">Cytoplasm</location>
    </subcellularLocation>
</comment>
<dbReference type="SUPFAM" id="SSF51569">
    <property type="entry name" value="Aldolase"/>
    <property type="match status" value="1"/>
</dbReference>
<name>A0A6P1YHD3_9FIRM</name>
<dbReference type="KEGG" id="cazo:G3A45_10195"/>
<dbReference type="PROSITE" id="PS01054">
    <property type="entry name" value="TRANSALDOLASE_1"/>
    <property type="match status" value="1"/>
</dbReference>
<dbReference type="Gene3D" id="3.20.20.70">
    <property type="entry name" value="Aldolase class I"/>
    <property type="match status" value="1"/>
</dbReference>
<dbReference type="PANTHER" id="PTHR10683:SF36">
    <property type="entry name" value="TRANSALDOLASE"/>
    <property type="match status" value="1"/>
</dbReference>
<dbReference type="InterPro" id="IPR018225">
    <property type="entry name" value="Transaldolase_AS"/>
</dbReference>
<evidence type="ECO:0000313" key="5">
    <source>
        <dbReference type="Proteomes" id="UP000464452"/>
    </source>
</evidence>
<organism evidence="4 5">
    <name type="scientific">Caloranaerobacter azorensis</name>
    <dbReference type="NCBI Taxonomy" id="116090"/>
    <lineage>
        <taxon>Bacteria</taxon>
        <taxon>Bacillati</taxon>
        <taxon>Bacillota</taxon>
        <taxon>Tissierellia</taxon>
        <taxon>Tissierellales</taxon>
        <taxon>Thermohalobacteraceae</taxon>
        <taxon>Caloranaerobacter</taxon>
    </lineage>
</organism>
<evidence type="ECO:0000256" key="1">
    <source>
        <dbReference type="ARBA" id="ARBA00004496"/>
    </source>
</evidence>
<reference evidence="4 5" key="1">
    <citation type="submission" date="2020-02" db="EMBL/GenBank/DDBJ databases">
        <title>Thermophilic hydrogen producing bacteria, Caloranaerobacter azorensis.</title>
        <authorList>
            <person name="Baek K."/>
        </authorList>
    </citation>
    <scope>NUCLEOTIDE SEQUENCE [LARGE SCALE GENOMIC DNA]</scope>
    <source>
        <strain evidence="4 5">T3-1</strain>
    </source>
</reference>
<keyword evidence="2" id="KW-0963">Cytoplasm</keyword>
<keyword evidence="3" id="KW-0704">Schiff base</keyword>
<accession>A0A6P1YHD3</accession>
<dbReference type="InterPro" id="IPR001585">
    <property type="entry name" value="TAL/FSA"/>
</dbReference>
<dbReference type="AlphaFoldDB" id="A0A6P1YHD3"/>
<proteinExistence type="predicted"/>
<dbReference type="Pfam" id="PF00923">
    <property type="entry name" value="TAL_FSA"/>
    <property type="match status" value="1"/>
</dbReference>
<sequence>MELYLDTGNLNEIKELSDILRIDGVTTNPTLVSKERKNIIDLLDGIIEVIGEDKIVHAQVVSKDYQGMIEEAEFLNKRYKNIYVKIPVTVDGLKAIRELSDEGIKTTATAVFTAHQAALAAKAGACYIAPYVNRLDNISGEGVKVVKDIIKIINNYNFNTKVIAASFKNSQQVIDVIKEGVHSITVPADVMKSMMGHPLTDYSVDKFIFDWERVFGEGTKVTNYFK</sequence>
<protein>
    <submittedName>
        <fullName evidence="4">Fructose-6-phosphate aldolase</fullName>
    </submittedName>
</protein>
<dbReference type="Proteomes" id="UP000464452">
    <property type="component" value="Chromosome"/>
</dbReference>
<dbReference type="InterPro" id="IPR033919">
    <property type="entry name" value="TSA/FSA_arc/bac"/>
</dbReference>
<dbReference type="PANTHER" id="PTHR10683">
    <property type="entry name" value="TRANSALDOLASE"/>
    <property type="match status" value="1"/>
</dbReference>
<dbReference type="InterPro" id="IPR004731">
    <property type="entry name" value="Transaldolase_3B/F6P_aldolase"/>
</dbReference>
<dbReference type="GO" id="GO:0016832">
    <property type="term" value="F:aldehyde-lyase activity"/>
    <property type="evidence" value="ECO:0007669"/>
    <property type="project" value="InterPro"/>
</dbReference>
<dbReference type="NCBIfam" id="TIGR00875">
    <property type="entry name" value="fsa_talC_mipB"/>
    <property type="match status" value="1"/>
</dbReference>
<evidence type="ECO:0000256" key="2">
    <source>
        <dbReference type="ARBA" id="ARBA00022490"/>
    </source>
</evidence>
<dbReference type="EMBL" id="CP048617">
    <property type="protein sequence ID" value="QIB27625.1"/>
    <property type="molecule type" value="Genomic_DNA"/>
</dbReference>